<keyword evidence="3" id="KW-1185">Reference proteome</keyword>
<gene>
    <name evidence="2" type="ORF">TNCV_961411</name>
</gene>
<feature type="region of interest" description="Disordered" evidence="1">
    <location>
        <begin position="48"/>
        <end position="68"/>
    </location>
</feature>
<sequence length="68" mass="7285">MTPSTAWGSKPDFVGEGSNTLRYATASSGVRSRHLTVVQRFVDNSHHSTLRSGVSNPNDLAGHFGKTV</sequence>
<dbReference type="AlphaFoldDB" id="A0A8X6S444"/>
<organism evidence="2 3">
    <name type="scientific">Trichonephila clavipes</name>
    <name type="common">Golden silk orbweaver</name>
    <name type="synonym">Nephila clavipes</name>
    <dbReference type="NCBI Taxonomy" id="2585209"/>
    <lineage>
        <taxon>Eukaryota</taxon>
        <taxon>Metazoa</taxon>
        <taxon>Ecdysozoa</taxon>
        <taxon>Arthropoda</taxon>
        <taxon>Chelicerata</taxon>
        <taxon>Arachnida</taxon>
        <taxon>Araneae</taxon>
        <taxon>Araneomorphae</taxon>
        <taxon>Entelegynae</taxon>
        <taxon>Araneoidea</taxon>
        <taxon>Nephilidae</taxon>
        <taxon>Trichonephila</taxon>
    </lineage>
</organism>
<protein>
    <submittedName>
        <fullName evidence="2">Uncharacterized protein</fullName>
    </submittedName>
</protein>
<evidence type="ECO:0000256" key="1">
    <source>
        <dbReference type="SAM" id="MobiDB-lite"/>
    </source>
</evidence>
<accession>A0A8X6S444</accession>
<proteinExistence type="predicted"/>
<name>A0A8X6S444_TRICX</name>
<reference evidence="2" key="1">
    <citation type="submission" date="2020-08" db="EMBL/GenBank/DDBJ databases">
        <title>Multicomponent nature underlies the extraordinary mechanical properties of spider dragline silk.</title>
        <authorList>
            <person name="Kono N."/>
            <person name="Nakamura H."/>
            <person name="Mori M."/>
            <person name="Yoshida Y."/>
            <person name="Ohtoshi R."/>
            <person name="Malay A.D."/>
            <person name="Moran D.A.P."/>
            <person name="Tomita M."/>
            <person name="Numata K."/>
            <person name="Arakawa K."/>
        </authorList>
    </citation>
    <scope>NUCLEOTIDE SEQUENCE</scope>
</reference>
<evidence type="ECO:0000313" key="3">
    <source>
        <dbReference type="Proteomes" id="UP000887159"/>
    </source>
</evidence>
<dbReference type="Proteomes" id="UP000887159">
    <property type="component" value="Unassembled WGS sequence"/>
</dbReference>
<comment type="caution">
    <text evidence="2">The sequence shown here is derived from an EMBL/GenBank/DDBJ whole genome shotgun (WGS) entry which is preliminary data.</text>
</comment>
<evidence type="ECO:0000313" key="2">
    <source>
        <dbReference type="EMBL" id="GFY05446.1"/>
    </source>
</evidence>
<dbReference type="EMBL" id="BMAU01021252">
    <property type="protein sequence ID" value="GFY05446.1"/>
    <property type="molecule type" value="Genomic_DNA"/>
</dbReference>